<dbReference type="InterPro" id="IPR025560">
    <property type="entry name" value="Imm22"/>
</dbReference>
<proteinExistence type="predicted"/>
<dbReference type="EMBL" id="LFCV01000238">
    <property type="protein sequence ID" value="KMJ43289.1"/>
    <property type="molecule type" value="Genomic_DNA"/>
</dbReference>
<comment type="caution">
    <text evidence="1">The sequence shown here is derived from an EMBL/GenBank/DDBJ whole genome shotgun (WGS) entry which is preliminary data.</text>
</comment>
<gene>
    <name evidence="1" type="ORF">AB204_20545</name>
</gene>
<dbReference type="Proteomes" id="UP000036277">
    <property type="component" value="Unassembled WGS sequence"/>
</dbReference>
<dbReference type="Pfam" id="PF14112">
    <property type="entry name" value="DUF4284"/>
    <property type="match status" value="1"/>
</dbReference>
<dbReference type="AlphaFoldDB" id="A0A0J5FMG2"/>
<evidence type="ECO:0000313" key="1">
    <source>
        <dbReference type="EMBL" id="KMJ43289.1"/>
    </source>
</evidence>
<evidence type="ECO:0000313" key="2">
    <source>
        <dbReference type="Proteomes" id="UP000036277"/>
    </source>
</evidence>
<keyword evidence="2" id="KW-1185">Reference proteome</keyword>
<sequence length="136" mass="16069">MRKMTTENRVHLWIGNNFSSEDEYIKYFELDYSVEGNFDDPNYKLCQFCKDVGLQWYDEDFIGIIPRHDESVSIDEILVDAAVDQDEFQSIKDICEKLGIKEANAIFWYQDSELHINPPYKEQYNGLKYIGLFEGD</sequence>
<protein>
    <recommendedName>
        <fullName evidence="3">Immunity protein 22</fullName>
    </recommendedName>
</protein>
<name>A0A0J5FMG2_9GAMM</name>
<organism evidence="1 2">
    <name type="scientific">Xenorhabdus khoisanae</name>
    <dbReference type="NCBI Taxonomy" id="880157"/>
    <lineage>
        <taxon>Bacteria</taxon>
        <taxon>Pseudomonadati</taxon>
        <taxon>Pseudomonadota</taxon>
        <taxon>Gammaproteobacteria</taxon>
        <taxon>Enterobacterales</taxon>
        <taxon>Morganellaceae</taxon>
        <taxon>Xenorhabdus</taxon>
    </lineage>
</organism>
<dbReference type="PATRIC" id="fig|880157.4.peg.4454"/>
<accession>A0A0J5FMG2</accession>
<evidence type="ECO:0008006" key="3">
    <source>
        <dbReference type="Google" id="ProtNLM"/>
    </source>
</evidence>
<reference evidence="1 2" key="1">
    <citation type="submission" date="2015-06" db="EMBL/GenBank/DDBJ databases">
        <title>Draft Whole-Genome Sequence of the Entomopathogenic Bacterium Xenorhabdus khoisanae.</title>
        <authorList>
            <person name="Naidoo S."/>
            <person name="Featherston J."/>
            <person name="Gray V.M."/>
        </authorList>
    </citation>
    <scope>NUCLEOTIDE SEQUENCE [LARGE SCALE GENOMIC DNA]</scope>
    <source>
        <strain evidence="1 2">MCB</strain>
    </source>
</reference>